<gene>
    <name evidence="1" type="ORF">FPSE_09796</name>
</gene>
<reference evidence="1 2" key="1">
    <citation type="journal article" date="2012" name="PLoS Pathog.">
        <title>Comparative pathogenomics reveals horizontally acquired novel virulence genes in fungi infecting cereal hosts.</title>
        <authorList>
            <person name="Gardiner D.M."/>
            <person name="McDonald M.C."/>
            <person name="Covarelli L."/>
            <person name="Solomon P.S."/>
            <person name="Rusu A.G."/>
            <person name="Marshall M."/>
            <person name="Kazan K."/>
            <person name="Chakraborty S."/>
            <person name="McDonald B.A."/>
            <person name="Manners J.M."/>
        </authorList>
    </citation>
    <scope>NUCLEOTIDE SEQUENCE [LARGE SCALE GENOMIC DNA]</scope>
    <source>
        <strain evidence="1 2">CS3096</strain>
    </source>
</reference>
<dbReference type="AlphaFoldDB" id="K3V9G6"/>
<dbReference type="HOGENOM" id="CLU_2109188_0_0_1"/>
<protein>
    <submittedName>
        <fullName evidence="1">Uncharacterized protein</fullName>
    </submittedName>
</protein>
<dbReference type="RefSeq" id="XP_009261188.1">
    <property type="nucleotide sequence ID" value="XM_009262913.1"/>
</dbReference>
<sequence>MNTHRHSSTNRDRDLTLHNKRWTVPSDNSAVPEILLEAGDTNDTNDTEVTVSRDVAMEDPGFIHIADSDDDDFAEISTRRSIYGKLIMSGSWSGRIRDRCSGGKLLPLAAAGGHQ</sequence>
<dbReference type="GeneID" id="20368413"/>
<comment type="caution">
    <text evidence="1">The sequence shown here is derived from an EMBL/GenBank/DDBJ whole genome shotgun (WGS) entry which is preliminary data.</text>
</comment>
<organism evidence="1 2">
    <name type="scientific">Fusarium pseudograminearum (strain CS3096)</name>
    <name type="common">Wheat and barley crown-rot fungus</name>
    <dbReference type="NCBI Taxonomy" id="1028729"/>
    <lineage>
        <taxon>Eukaryota</taxon>
        <taxon>Fungi</taxon>
        <taxon>Dikarya</taxon>
        <taxon>Ascomycota</taxon>
        <taxon>Pezizomycotina</taxon>
        <taxon>Sordariomycetes</taxon>
        <taxon>Hypocreomycetidae</taxon>
        <taxon>Hypocreales</taxon>
        <taxon>Nectriaceae</taxon>
        <taxon>Fusarium</taxon>
    </lineage>
</organism>
<dbReference type="Proteomes" id="UP000007978">
    <property type="component" value="Chromosome 1"/>
</dbReference>
<keyword evidence="2" id="KW-1185">Reference proteome</keyword>
<dbReference type="KEGG" id="fpu:FPSE_09796"/>
<proteinExistence type="predicted"/>
<dbReference type="EMBL" id="AFNW01000317">
    <property type="protein sequence ID" value="EKJ70059.1"/>
    <property type="molecule type" value="Genomic_DNA"/>
</dbReference>
<evidence type="ECO:0000313" key="1">
    <source>
        <dbReference type="EMBL" id="EKJ70059.1"/>
    </source>
</evidence>
<evidence type="ECO:0000313" key="2">
    <source>
        <dbReference type="Proteomes" id="UP000007978"/>
    </source>
</evidence>
<name>K3V9G6_FUSPC</name>
<accession>K3V9G6</accession>
<dbReference type="OrthoDB" id="10578094at2759"/>